<sequence>MNELNKAFIIQYSIQKNSENGELNSKRGSFRNCIQKAKDESKGINDILISSKYIECSKIIDK</sequence>
<dbReference type="AlphaFoldDB" id="A0A140DMK8"/>
<protein>
    <submittedName>
        <fullName evidence="1">Uncharacterized protein</fullName>
    </submittedName>
</protein>
<name>A0A140DMK8_CLOBE</name>
<gene>
    <name evidence="1" type="ORF">LF65_06915</name>
</gene>
<evidence type="ECO:0000313" key="1">
    <source>
        <dbReference type="EMBL" id="AMK50503.1"/>
    </source>
</evidence>
<dbReference type="Proteomes" id="UP000031866">
    <property type="component" value="Chromosome"/>
</dbReference>
<proteinExistence type="predicted"/>
<accession>A0A140DMK8</accession>
<reference evidence="2" key="1">
    <citation type="submission" date="2014-12" db="EMBL/GenBank/DDBJ databases">
        <title>Genome sequence of Clostridium beijerinckii strain 59B.</title>
        <authorList>
            <person name="Little G.T."/>
            <person name="Minton N.P."/>
        </authorList>
    </citation>
    <scope>NUCLEOTIDE SEQUENCE [LARGE SCALE GENOMIC DNA]</scope>
    <source>
        <strain evidence="2">59B</strain>
    </source>
</reference>
<organism evidence="1 2">
    <name type="scientific">Clostridium beijerinckii</name>
    <name type="common">Clostridium MP</name>
    <dbReference type="NCBI Taxonomy" id="1520"/>
    <lineage>
        <taxon>Bacteria</taxon>
        <taxon>Bacillati</taxon>
        <taxon>Bacillota</taxon>
        <taxon>Clostridia</taxon>
        <taxon>Eubacteriales</taxon>
        <taxon>Clostridiaceae</taxon>
        <taxon>Clostridium</taxon>
    </lineage>
</organism>
<dbReference type="EMBL" id="CP010086">
    <property type="protein sequence ID" value="AMK50503.1"/>
    <property type="molecule type" value="Genomic_DNA"/>
</dbReference>
<evidence type="ECO:0000313" key="2">
    <source>
        <dbReference type="Proteomes" id="UP000031866"/>
    </source>
</evidence>
<dbReference type="KEGG" id="cbei:LF65_06915"/>